<dbReference type="Proteomes" id="UP000282084">
    <property type="component" value="Unassembled WGS sequence"/>
</dbReference>
<feature type="transmembrane region" description="Helical" evidence="7">
    <location>
        <begin position="332"/>
        <end position="348"/>
    </location>
</feature>
<keyword evidence="3" id="KW-1003">Cell membrane</keyword>
<evidence type="ECO:0000256" key="4">
    <source>
        <dbReference type="ARBA" id="ARBA00022692"/>
    </source>
</evidence>
<dbReference type="Pfam" id="PF08817">
    <property type="entry name" value="YukD"/>
    <property type="match status" value="1"/>
</dbReference>
<comment type="subcellular location">
    <subcellularLocation>
        <location evidence="1">Cell membrane</location>
        <topology evidence="1">Multi-pass membrane protein</topology>
    </subcellularLocation>
</comment>
<evidence type="ECO:0000256" key="6">
    <source>
        <dbReference type="ARBA" id="ARBA00023136"/>
    </source>
</evidence>
<name>A0A495W528_9PSEU</name>
<evidence type="ECO:0000256" key="7">
    <source>
        <dbReference type="SAM" id="Phobius"/>
    </source>
</evidence>
<comment type="caution">
    <text evidence="9">The sequence shown here is derived from an EMBL/GenBank/DDBJ whole genome shotgun (WGS) entry which is preliminary data.</text>
</comment>
<feature type="transmembrane region" description="Helical" evidence="7">
    <location>
        <begin position="154"/>
        <end position="173"/>
    </location>
</feature>
<dbReference type="Gene3D" id="3.10.20.90">
    <property type="entry name" value="Phosphatidylinositol 3-kinase Catalytic Subunit, Chain A, domain 1"/>
    <property type="match status" value="1"/>
</dbReference>
<dbReference type="OrthoDB" id="4775372at2"/>
<feature type="transmembrane region" description="Helical" evidence="7">
    <location>
        <begin position="180"/>
        <end position="205"/>
    </location>
</feature>
<protein>
    <submittedName>
        <fullName evidence="9">Type VII secretion integral membrane protein EccD</fullName>
    </submittedName>
</protein>
<dbReference type="EMBL" id="RBXO01000001">
    <property type="protein sequence ID" value="RKT56742.1"/>
    <property type="molecule type" value="Genomic_DNA"/>
</dbReference>
<dbReference type="NCBIfam" id="TIGR03920">
    <property type="entry name" value="T7SS_EccD"/>
    <property type="match status" value="1"/>
</dbReference>
<dbReference type="AlphaFoldDB" id="A0A495W528"/>
<feature type="transmembrane region" description="Helical" evidence="7">
    <location>
        <begin position="243"/>
        <end position="268"/>
    </location>
</feature>
<dbReference type="PIRSF" id="PIRSF017804">
    <property type="entry name" value="Secretion_EccD1"/>
    <property type="match status" value="1"/>
</dbReference>
<keyword evidence="5 7" id="KW-1133">Transmembrane helix</keyword>
<organism evidence="9 10">
    <name type="scientific">Saccharothrix australiensis</name>
    <dbReference type="NCBI Taxonomy" id="2072"/>
    <lineage>
        <taxon>Bacteria</taxon>
        <taxon>Bacillati</taxon>
        <taxon>Actinomycetota</taxon>
        <taxon>Actinomycetes</taxon>
        <taxon>Pseudonocardiales</taxon>
        <taxon>Pseudonocardiaceae</taxon>
        <taxon>Saccharothrix</taxon>
    </lineage>
</organism>
<proteinExistence type="inferred from homology"/>
<evidence type="ECO:0000313" key="10">
    <source>
        <dbReference type="Proteomes" id="UP000282084"/>
    </source>
</evidence>
<evidence type="ECO:0000256" key="2">
    <source>
        <dbReference type="ARBA" id="ARBA00006162"/>
    </source>
</evidence>
<accession>A0A495W528</accession>
<feature type="transmembrane region" description="Helical" evidence="7">
    <location>
        <begin position="450"/>
        <end position="469"/>
    </location>
</feature>
<sequence length="474" mass="48538">MTSALSGDLCRITVVGPGGRADLAVPTSTTVSDLLPVLVRHTADRRRPADVTGPVDTGDAGSWVLQRLGDAPFDADGTPESLDWVEGEQFHLRPAGDPLPELDFDDIADGMATAIARQRNHWRPEHARPLFLVLAGSAVAATLAVLLGGASPPAATIASGVLALLFAVASVGAGRWRGDWLLAALPGLAACAFAATAGLIGVAGSEPAQRWAPGTVVLAAVCATGVAGLLLGARYSVARDVPVVPFGVVAVGGVAVMVAGWLLVGVGLTPGQTAAVVSGAFFVVMIYSPRIAIRLARIRGPQLPKSADELQVDIDPLPAADVVARTGMADRYLNVITTTASLVYAVSFPHLLDLPGWVGVALPVVFTAALCLRARGFAGLLQRLAVIAAGAAGAVFVVLRLVDGAPVAFQVVAVVLLTLAVGVLALAATRPPTRRLLPIWGHLGNILETGTALALVPLLFQVLGVYAWARGLAG</sequence>
<feature type="transmembrane region" description="Helical" evidence="7">
    <location>
        <begin position="129"/>
        <end position="148"/>
    </location>
</feature>
<feature type="transmembrane region" description="Helical" evidence="7">
    <location>
        <begin position="384"/>
        <end position="402"/>
    </location>
</feature>
<dbReference type="GO" id="GO:0005886">
    <property type="term" value="C:plasma membrane"/>
    <property type="evidence" value="ECO:0007669"/>
    <property type="project" value="UniProtKB-SubCell"/>
</dbReference>
<feature type="transmembrane region" description="Helical" evidence="7">
    <location>
        <begin position="408"/>
        <end position="429"/>
    </location>
</feature>
<keyword evidence="4 7" id="KW-0812">Transmembrane</keyword>
<dbReference type="InterPro" id="IPR044049">
    <property type="entry name" value="EccD_transm"/>
</dbReference>
<feature type="transmembrane region" description="Helical" evidence="7">
    <location>
        <begin position="354"/>
        <end position="372"/>
    </location>
</feature>
<evidence type="ECO:0000256" key="3">
    <source>
        <dbReference type="ARBA" id="ARBA00022475"/>
    </source>
</evidence>
<evidence type="ECO:0000259" key="8">
    <source>
        <dbReference type="Pfam" id="PF19053"/>
    </source>
</evidence>
<comment type="similarity">
    <text evidence="2">Belongs to the EccD/Snm4 family.</text>
</comment>
<dbReference type="Pfam" id="PF19053">
    <property type="entry name" value="EccD"/>
    <property type="match status" value="1"/>
</dbReference>
<keyword evidence="10" id="KW-1185">Reference proteome</keyword>
<gene>
    <name evidence="9" type="ORF">C8E97_5452</name>
</gene>
<evidence type="ECO:0000256" key="5">
    <source>
        <dbReference type="ARBA" id="ARBA00022989"/>
    </source>
</evidence>
<feature type="transmembrane region" description="Helical" evidence="7">
    <location>
        <begin position="211"/>
        <end position="231"/>
    </location>
</feature>
<feature type="transmembrane region" description="Helical" evidence="7">
    <location>
        <begin position="274"/>
        <end position="293"/>
    </location>
</feature>
<feature type="domain" description="EccD-like transmembrane" evidence="8">
    <location>
        <begin position="128"/>
        <end position="472"/>
    </location>
</feature>
<dbReference type="RefSeq" id="WP_121008253.1">
    <property type="nucleotide sequence ID" value="NZ_RBXO01000001.1"/>
</dbReference>
<evidence type="ECO:0000313" key="9">
    <source>
        <dbReference type="EMBL" id="RKT56742.1"/>
    </source>
</evidence>
<dbReference type="InterPro" id="IPR024962">
    <property type="entry name" value="YukD-like"/>
</dbReference>
<evidence type="ECO:0000256" key="1">
    <source>
        <dbReference type="ARBA" id="ARBA00004651"/>
    </source>
</evidence>
<keyword evidence="6 7" id="KW-0472">Membrane</keyword>
<reference evidence="9 10" key="1">
    <citation type="submission" date="2018-10" db="EMBL/GenBank/DDBJ databases">
        <title>Sequencing the genomes of 1000 actinobacteria strains.</title>
        <authorList>
            <person name="Klenk H.-P."/>
        </authorList>
    </citation>
    <scope>NUCLEOTIDE SEQUENCE [LARGE SCALE GENOMIC DNA]</scope>
    <source>
        <strain evidence="9 10">DSM 43800</strain>
    </source>
</reference>
<dbReference type="InterPro" id="IPR006707">
    <property type="entry name" value="T7SS_EccD"/>
</dbReference>